<dbReference type="SMART" id="SM00317">
    <property type="entry name" value="SET"/>
    <property type="match status" value="1"/>
</dbReference>
<dbReference type="Gene3D" id="2.170.270.10">
    <property type="entry name" value="SET domain"/>
    <property type="match status" value="1"/>
</dbReference>
<keyword evidence="9" id="KW-1185">Reference proteome</keyword>
<proteinExistence type="inferred from homology"/>
<dbReference type="Pfam" id="PF08592">
    <property type="entry name" value="Anthrone_oxy"/>
    <property type="match status" value="1"/>
</dbReference>
<dbReference type="PROSITE" id="PS50280">
    <property type="entry name" value="SET"/>
    <property type="match status" value="1"/>
</dbReference>
<accession>A0A507AFP3</accession>
<evidence type="ECO:0000256" key="3">
    <source>
        <dbReference type="ARBA" id="ARBA00022989"/>
    </source>
</evidence>
<dbReference type="GeneID" id="41977592"/>
<dbReference type="STRING" id="1093900.A0A507AFP3"/>
<gene>
    <name evidence="8" type="ORF">E0L32_010145</name>
</gene>
<dbReference type="RefSeq" id="XP_030990126.1">
    <property type="nucleotide sequence ID" value="XM_031132731.1"/>
</dbReference>
<dbReference type="CDD" id="cd20071">
    <property type="entry name" value="SET_SMYD"/>
    <property type="match status" value="1"/>
</dbReference>
<dbReference type="PANTHER" id="PTHR35042">
    <property type="entry name" value="ANTHRONE OXYGENASE ENCC"/>
    <property type="match status" value="1"/>
</dbReference>
<organism evidence="8 9">
    <name type="scientific">Thyridium curvatum</name>
    <dbReference type="NCBI Taxonomy" id="1093900"/>
    <lineage>
        <taxon>Eukaryota</taxon>
        <taxon>Fungi</taxon>
        <taxon>Dikarya</taxon>
        <taxon>Ascomycota</taxon>
        <taxon>Pezizomycotina</taxon>
        <taxon>Sordariomycetes</taxon>
        <taxon>Sordariomycetidae</taxon>
        <taxon>Thyridiales</taxon>
        <taxon>Thyridiaceae</taxon>
        <taxon>Thyridium</taxon>
    </lineage>
</organism>
<dbReference type="InterPro" id="IPR001214">
    <property type="entry name" value="SET_dom"/>
</dbReference>
<feature type="transmembrane region" description="Helical" evidence="6">
    <location>
        <begin position="353"/>
        <end position="372"/>
    </location>
</feature>
<evidence type="ECO:0000259" key="7">
    <source>
        <dbReference type="PROSITE" id="PS50280"/>
    </source>
</evidence>
<sequence length="495" mass="53102">MDLFEVKPLVMAALEEKTPAEAEVVQPPCAPHNDAHHAVDDVFHIGEYHGRNVYHLVTKIENQLAAVRTWTGIPGFRYLLNKVEGMEPENGSEFESKVSEDVNTGDELVKAQEAPDQDILFANEFFEVRQSSLGGYGAFAAKPLPERQPILVELPLLRTNSMDLMKNFANLSPYKQNAFRSLHAYHPNPSASHLEAVWNANAFETHPMNSAYAIAARFNHACPPANNVKYAQDRPRGVIVLTTSKPVEEGQELTISYGGTSRSLLEKYGFQCSCGACSGVSNADAVVRERASIKAMAADASSIRTVQTASVVLSTALAGGSAAVSAFVIPRLLESPTPLMLRQWGRMFDATKFVFPGGSVVAASAYLYLYLAPRLGGGGPAVVVSRVTGGSGWYLVAAALCAGFLPYTAVAVLPTNRVLAARVDEADRLALKDGVEEEVPSVATAVATAASEKKTQGGWGEDKTSKWLVDHWGIMSLPRAAMLGLAGVIGAWASL</sequence>
<feature type="transmembrane region" description="Helical" evidence="6">
    <location>
        <begin position="311"/>
        <end position="333"/>
    </location>
</feature>
<evidence type="ECO:0000256" key="5">
    <source>
        <dbReference type="ARBA" id="ARBA00034313"/>
    </source>
</evidence>
<feature type="domain" description="SET" evidence="7">
    <location>
        <begin position="124"/>
        <end position="258"/>
    </location>
</feature>
<keyword evidence="2 6" id="KW-0812">Transmembrane</keyword>
<evidence type="ECO:0000313" key="9">
    <source>
        <dbReference type="Proteomes" id="UP000319257"/>
    </source>
</evidence>
<dbReference type="OrthoDB" id="3180714at2759"/>
<evidence type="ECO:0000256" key="4">
    <source>
        <dbReference type="ARBA" id="ARBA00023136"/>
    </source>
</evidence>
<dbReference type="PANTHER" id="PTHR35042:SF1">
    <property type="entry name" value="DUF1772-DOMAIN-CONTAINING PROTEIN"/>
    <property type="match status" value="1"/>
</dbReference>
<protein>
    <recommendedName>
        <fullName evidence="7">SET domain-containing protein</fullName>
    </recommendedName>
</protein>
<dbReference type="Pfam" id="PF00856">
    <property type="entry name" value="SET"/>
    <property type="match status" value="1"/>
</dbReference>
<dbReference type="AlphaFoldDB" id="A0A507AFP3"/>
<dbReference type="EMBL" id="SKBQ01000079">
    <property type="protein sequence ID" value="TPX08415.1"/>
    <property type="molecule type" value="Genomic_DNA"/>
</dbReference>
<dbReference type="GO" id="GO:0016020">
    <property type="term" value="C:membrane"/>
    <property type="evidence" value="ECO:0007669"/>
    <property type="project" value="UniProtKB-SubCell"/>
</dbReference>
<evidence type="ECO:0000256" key="2">
    <source>
        <dbReference type="ARBA" id="ARBA00022692"/>
    </source>
</evidence>
<comment type="subcellular location">
    <subcellularLocation>
        <location evidence="1">Membrane</location>
        <topology evidence="1">Multi-pass membrane protein</topology>
    </subcellularLocation>
</comment>
<reference evidence="8 9" key="1">
    <citation type="submission" date="2019-06" db="EMBL/GenBank/DDBJ databases">
        <title>Draft genome sequence of the filamentous fungus Phialemoniopsis curvata isolated from diesel fuel.</title>
        <authorList>
            <person name="Varaljay V.A."/>
            <person name="Lyon W.J."/>
            <person name="Crouch A.L."/>
            <person name="Drake C.E."/>
            <person name="Hollomon J.M."/>
            <person name="Nadeau L.J."/>
            <person name="Nunn H.S."/>
            <person name="Stevenson B.S."/>
            <person name="Bojanowski C.L."/>
            <person name="Crookes-Goodson W.J."/>
        </authorList>
    </citation>
    <scope>NUCLEOTIDE SEQUENCE [LARGE SCALE GENOMIC DNA]</scope>
    <source>
        <strain evidence="8 9">D216</strain>
    </source>
</reference>
<dbReference type="InterPro" id="IPR013901">
    <property type="entry name" value="Anthrone_oxy"/>
</dbReference>
<dbReference type="InterPro" id="IPR046341">
    <property type="entry name" value="SET_dom_sf"/>
</dbReference>
<feature type="transmembrane region" description="Helical" evidence="6">
    <location>
        <begin position="392"/>
        <end position="413"/>
    </location>
</feature>
<evidence type="ECO:0000256" key="6">
    <source>
        <dbReference type="SAM" id="Phobius"/>
    </source>
</evidence>
<comment type="caution">
    <text evidence="8">The sequence shown here is derived from an EMBL/GenBank/DDBJ whole genome shotgun (WGS) entry which is preliminary data.</text>
</comment>
<dbReference type="Proteomes" id="UP000319257">
    <property type="component" value="Unassembled WGS sequence"/>
</dbReference>
<keyword evidence="4 6" id="KW-0472">Membrane</keyword>
<comment type="similarity">
    <text evidence="5">Belongs to the anthrone oxygenase family.</text>
</comment>
<name>A0A507AFP3_9PEZI</name>
<evidence type="ECO:0000256" key="1">
    <source>
        <dbReference type="ARBA" id="ARBA00004141"/>
    </source>
</evidence>
<dbReference type="SUPFAM" id="SSF82199">
    <property type="entry name" value="SET domain"/>
    <property type="match status" value="1"/>
</dbReference>
<dbReference type="InParanoid" id="A0A507AFP3"/>
<keyword evidence="3 6" id="KW-1133">Transmembrane helix</keyword>
<evidence type="ECO:0000313" key="8">
    <source>
        <dbReference type="EMBL" id="TPX08415.1"/>
    </source>
</evidence>